<accession>A0A9R0G4W5</accession>
<dbReference type="Proteomes" id="UP000815260">
    <property type="component" value="Unassembled WGS sequence"/>
</dbReference>
<sequence>KEIKMMPFGAGRR</sequence>
<gene>
    <name evidence="1" type="ORF">CFC21_112509</name>
</gene>
<reference evidence="1" key="2">
    <citation type="submission" date="2020-03" db="EMBL/GenBank/DDBJ databases">
        <title>The second near-complete assembly of the hexaploid bread wheat (Triticum aestivum) genome.</title>
        <authorList>
            <person name="Zimin A.V."/>
            <person name="Puiu D."/>
            <person name="Shumante A."/>
            <person name="Alonge M."/>
            <person name="Salzberg S.L."/>
        </authorList>
    </citation>
    <scope>NUCLEOTIDE SEQUENCE</scope>
    <source>
        <tissue evidence="1">Leaf</tissue>
    </source>
</reference>
<proteinExistence type="predicted"/>
<reference evidence="1" key="1">
    <citation type="journal article" date="2017" name="Gigascience">
        <title>The first near-complete assembly of the hexaploid bread wheat genome, Triticum aestivum.</title>
        <authorList>
            <person name="Zimin A.V."/>
            <person name="Puiu D."/>
            <person name="Hall R."/>
            <person name="Kingan S."/>
            <person name="Clavijo B.J."/>
            <person name="Salzberg S.L."/>
        </authorList>
    </citation>
    <scope>NUCLEOTIDE SEQUENCE</scope>
    <source>
        <tissue evidence="1">Leaf</tissue>
    </source>
</reference>
<name>A0A9R0G4W5_WHEAT</name>
<feature type="non-terminal residue" evidence="1">
    <location>
        <position position="1"/>
    </location>
</feature>
<comment type="caution">
    <text evidence="1">The sequence shown here is derived from an EMBL/GenBank/DDBJ whole genome shotgun (WGS) entry which is preliminary data.</text>
</comment>
<feature type="non-terminal residue" evidence="1">
    <location>
        <position position="13"/>
    </location>
</feature>
<evidence type="ECO:0000313" key="2">
    <source>
        <dbReference type="Proteomes" id="UP000815260"/>
    </source>
</evidence>
<organism evidence="1 2">
    <name type="scientific">Triticum aestivum</name>
    <name type="common">Wheat</name>
    <dbReference type="NCBI Taxonomy" id="4565"/>
    <lineage>
        <taxon>Eukaryota</taxon>
        <taxon>Viridiplantae</taxon>
        <taxon>Streptophyta</taxon>
        <taxon>Embryophyta</taxon>
        <taxon>Tracheophyta</taxon>
        <taxon>Spermatophyta</taxon>
        <taxon>Magnoliopsida</taxon>
        <taxon>Liliopsida</taxon>
        <taxon>Poales</taxon>
        <taxon>Poaceae</taxon>
        <taxon>BOP clade</taxon>
        <taxon>Pooideae</taxon>
        <taxon>Triticodae</taxon>
        <taxon>Triticeae</taxon>
        <taxon>Triticinae</taxon>
        <taxon>Triticum</taxon>
    </lineage>
</organism>
<evidence type="ECO:0000313" key="1">
    <source>
        <dbReference type="EMBL" id="MBC2899686.1"/>
    </source>
</evidence>
<protein>
    <submittedName>
        <fullName evidence="1">Uncharacterized protein</fullName>
    </submittedName>
</protein>
<dbReference type="EMBL" id="NMPL03052071">
    <property type="protein sequence ID" value="MBC2899686.1"/>
    <property type="molecule type" value="Genomic_DNA"/>
</dbReference>